<feature type="region of interest" description="Disordered" evidence="1">
    <location>
        <begin position="313"/>
        <end position="366"/>
    </location>
</feature>
<dbReference type="InterPro" id="IPR013268">
    <property type="entry name" value="UTP16"/>
</dbReference>
<dbReference type="Pfam" id="PF08297">
    <property type="entry name" value="U3_snoRNA_assoc"/>
    <property type="match status" value="1"/>
</dbReference>
<dbReference type="GeneID" id="63749374"/>
<evidence type="ECO:0000256" key="1">
    <source>
        <dbReference type="SAM" id="MobiDB-lite"/>
    </source>
</evidence>
<feature type="region of interest" description="Disordered" evidence="1">
    <location>
        <begin position="12"/>
        <end position="285"/>
    </location>
</feature>
<dbReference type="GO" id="GO:0030515">
    <property type="term" value="F:snoRNA binding"/>
    <property type="evidence" value="ECO:0007669"/>
    <property type="project" value="InterPro"/>
</dbReference>
<dbReference type="Proteomes" id="UP000184383">
    <property type="component" value="Unassembled WGS sequence"/>
</dbReference>
<reference evidence="3" key="1">
    <citation type="journal article" date="2017" name="Genome Biol.">
        <title>Comparative genomics reveals high biological diversity and specific adaptations in the industrially and medically important fungal genus Aspergillus.</title>
        <authorList>
            <person name="de Vries R.P."/>
            <person name="Riley R."/>
            <person name="Wiebenga A."/>
            <person name="Aguilar-Osorio G."/>
            <person name="Amillis S."/>
            <person name="Uchima C.A."/>
            <person name="Anderluh G."/>
            <person name="Asadollahi M."/>
            <person name="Askin M."/>
            <person name="Barry K."/>
            <person name="Battaglia E."/>
            <person name="Bayram O."/>
            <person name="Benocci T."/>
            <person name="Braus-Stromeyer S.A."/>
            <person name="Caldana C."/>
            <person name="Canovas D."/>
            <person name="Cerqueira G.C."/>
            <person name="Chen F."/>
            <person name="Chen W."/>
            <person name="Choi C."/>
            <person name="Clum A."/>
            <person name="Dos Santos R.A."/>
            <person name="Damasio A.R."/>
            <person name="Diallinas G."/>
            <person name="Emri T."/>
            <person name="Fekete E."/>
            <person name="Flipphi M."/>
            <person name="Freyberg S."/>
            <person name="Gallo A."/>
            <person name="Gournas C."/>
            <person name="Habgood R."/>
            <person name="Hainaut M."/>
            <person name="Harispe M.L."/>
            <person name="Henrissat B."/>
            <person name="Hilden K.S."/>
            <person name="Hope R."/>
            <person name="Hossain A."/>
            <person name="Karabika E."/>
            <person name="Karaffa L."/>
            <person name="Karanyi Z."/>
            <person name="Krasevec N."/>
            <person name="Kuo A."/>
            <person name="Kusch H."/>
            <person name="LaButti K."/>
            <person name="Lagendijk E.L."/>
            <person name="Lapidus A."/>
            <person name="Levasseur A."/>
            <person name="Lindquist E."/>
            <person name="Lipzen A."/>
            <person name="Logrieco A.F."/>
            <person name="MacCabe A."/>
            <person name="Maekelae M.R."/>
            <person name="Malavazi I."/>
            <person name="Melin P."/>
            <person name="Meyer V."/>
            <person name="Mielnichuk N."/>
            <person name="Miskei M."/>
            <person name="Molnar A.P."/>
            <person name="Mule G."/>
            <person name="Ngan C.Y."/>
            <person name="Orejas M."/>
            <person name="Orosz E."/>
            <person name="Ouedraogo J.P."/>
            <person name="Overkamp K.M."/>
            <person name="Park H.-S."/>
            <person name="Perrone G."/>
            <person name="Piumi F."/>
            <person name="Punt P.J."/>
            <person name="Ram A.F."/>
            <person name="Ramon A."/>
            <person name="Rauscher S."/>
            <person name="Record E."/>
            <person name="Riano-Pachon D.M."/>
            <person name="Robert V."/>
            <person name="Roehrig J."/>
            <person name="Ruller R."/>
            <person name="Salamov A."/>
            <person name="Salih N.S."/>
            <person name="Samson R.A."/>
            <person name="Sandor E."/>
            <person name="Sanguinetti M."/>
            <person name="Schuetze T."/>
            <person name="Sepcic K."/>
            <person name="Shelest E."/>
            <person name="Sherlock G."/>
            <person name="Sophianopoulou V."/>
            <person name="Squina F.M."/>
            <person name="Sun H."/>
            <person name="Susca A."/>
            <person name="Todd R.B."/>
            <person name="Tsang A."/>
            <person name="Unkles S.E."/>
            <person name="van de Wiele N."/>
            <person name="van Rossen-Uffink D."/>
            <person name="Oliveira J.V."/>
            <person name="Vesth T.C."/>
            <person name="Visser J."/>
            <person name="Yu J.-H."/>
            <person name="Zhou M."/>
            <person name="Andersen M.R."/>
            <person name="Archer D.B."/>
            <person name="Baker S.E."/>
            <person name="Benoit I."/>
            <person name="Brakhage A.A."/>
            <person name="Braus G.H."/>
            <person name="Fischer R."/>
            <person name="Frisvad J.C."/>
            <person name="Goldman G.H."/>
            <person name="Houbraken J."/>
            <person name="Oakley B."/>
            <person name="Pocsi I."/>
            <person name="Scazzocchio C."/>
            <person name="Seiboth B."/>
            <person name="vanKuyk P.A."/>
            <person name="Wortman J."/>
            <person name="Dyer P.S."/>
            <person name="Grigoriev I.V."/>
        </authorList>
    </citation>
    <scope>NUCLEOTIDE SEQUENCE [LARGE SCALE GENOMIC DNA]</scope>
    <source>
        <strain evidence="3">DTO 134E9</strain>
    </source>
</reference>
<keyword evidence="3" id="KW-1185">Reference proteome</keyword>
<accession>A0A1L9RBP0</accession>
<protein>
    <recommendedName>
        <fullName evidence="4">Immediate-early protein</fullName>
    </recommendedName>
</protein>
<dbReference type="RefSeq" id="XP_040686022.1">
    <property type="nucleotide sequence ID" value="XM_040833526.1"/>
</dbReference>
<evidence type="ECO:0000313" key="3">
    <source>
        <dbReference type="Proteomes" id="UP000184383"/>
    </source>
</evidence>
<dbReference type="EMBL" id="KV878215">
    <property type="protein sequence ID" value="OJJ32345.1"/>
    <property type="molecule type" value="Genomic_DNA"/>
</dbReference>
<organism evidence="2 3">
    <name type="scientific">Aspergillus wentii DTO 134E9</name>
    <dbReference type="NCBI Taxonomy" id="1073089"/>
    <lineage>
        <taxon>Eukaryota</taxon>
        <taxon>Fungi</taxon>
        <taxon>Dikarya</taxon>
        <taxon>Ascomycota</taxon>
        <taxon>Pezizomycotina</taxon>
        <taxon>Eurotiomycetes</taxon>
        <taxon>Eurotiomycetidae</taxon>
        <taxon>Eurotiales</taxon>
        <taxon>Aspergillaceae</taxon>
        <taxon>Aspergillus</taxon>
        <taxon>Aspergillus subgen. Cremei</taxon>
    </lineage>
</organism>
<feature type="compositionally biased region" description="Low complexity" evidence="1">
    <location>
        <begin position="23"/>
        <end position="34"/>
    </location>
</feature>
<feature type="compositionally biased region" description="Acidic residues" evidence="1">
    <location>
        <begin position="152"/>
        <end position="165"/>
    </location>
</feature>
<feature type="compositionally biased region" description="Basic and acidic residues" evidence="1">
    <location>
        <begin position="176"/>
        <end position="206"/>
    </location>
</feature>
<feature type="compositionally biased region" description="Acidic residues" evidence="1">
    <location>
        <begin position="133"/>
        <end position="145"/>
    </location>
</feature>
<dbReference type="AlphaFoldDB" id="A0A1L9RBP0"/>
<dbReference type="OrthoDB" id="5423707at2759"/>
<dbReference type="STRING" id="1073089.A0A1L9RBP0"/>
<dbReference type="VEuPathDB" id="FungiDB:ASPWEDRAFT_31256"/>
<feature type="compositionally biased region" description="Basic and acidic residues" evidence="1">
    <location>
        <begin position="101"/>
        <end position="119"/>
    </location>
</feature>
<proteinExistence type="predicted"/>
<gene>
    <name evidence="2" type="ORF">ASPWEDRAFT_31256</name>
</gene>
<name>A0A1L9RBP0_ASPWE</name>
<sequence>MFSQFVTAAKGLFKRQDSDEAFPTRPSTPATTRSLQNESTKKPKMVTATRRGNIDATKAAAEHSNNNSPVTKGKRKSGSMNAGKADTPINKRRKRSSLEAAEEKEAESSNEEPKVEDKPAAPAKAGHVRFGSEEPEEPVQEEEVPEPQQDQKDDDEESSDDEAPETIDNSAQLSKIKSEAKKQEAARQVEEQLKKEKRKQLDERRKLQAKSIKKKEALAAAPKPGSGAIPDDLLSESTATLQGSTTQDARRLALPALLPDDILSAAPDTRPPTPPAEEFNFGHKKPNKMRFFDKAEHAPKDVKMGDVTIRVLDGEASQKKPKTTLPPKASKAGRNSKQNWLNRSRSTAHVNGLRRTTGGSSGFVRK</sequence>
<feature type="compositionally biased region" description="Low complexity" evidence="1">
    <location>
        <begin position="252"/>
        <end position="268"/>
    </location>
</feature>
<feature type="compositionally biased region" description="Polar residues" evidence="1">
    <location>
        <begin position="333"/>
        <end position="349"/>
    </location>
</feature>
<evidence type="ECO:0008006" key="4">
    <source>
        <dbReference type="Google" id="ProtNLM"/>
    </source>
</evidence>
<feature type="compositionally biased region" description="Polar residues" evidence="1">
    <location>
        <begin position="235"/>
        <end position="247"/>
    </location>
</feature>
<dbReference type="GO" id="GO:0006364">
    <property type="term" value="P:rRNA processing"/>
    <property type="evidence" value="ECO:0007669"/>
    <property type="project" value="InterPro"/>
</dbReference>
<evidence type="ECO:0000313" key="2">
    <source>
        <dbReference type="EMBL" id="OJJ32345.1"/>
    </source>
</evidence>